<reference evidence="1 2" key="1">
    <citation type="submission" date="2019-04" db="EMBL/GenBank/DDBJ databases">
        <title>Microbes associate with the intestines of laboratory mice.</title>
        <authorList>
            <person name="Navarre W."/>
            <person name="Wong E."/>
            <person name="Huang K."/>
            <person name="Tropini C."/>
            <person name="Ng K."/>
            <person name="Yu B."/>
        </authorList>
    </citation>
    <scope>NUCLEOTIDE SEQUENCE [LARGE SCALE GENOMIC DNA]</scope>
    <source>
        <strain evidence="1 2">NM06_A21</strain>
    </source>
</reference>
<sequence length="83" mass="9714">MANKYSLPETQDAAKKWVEDGKPCTFTFGLAYRGAGQDRISTDRARELLRHHHFGIGFYTLFWREYNGEVVLNFTEYGENDLY</sequence>
<protein>
    <submittedName>
        <fullName evidence="1">Uncharacterized protein</fullName>
    </submittedName>
</protein>
<accession>A0A4S2FXQ0</accession>
<gene>
    <name evidence="1" type="ORF">E5333_07055</name>
</gene>
<comment type="caution">
    <text evidence="1">The sequence shown here is derived from an EMBL/GenBank/DDBJ whole genome shotgun (WGS) entry which is preliminary data.</text>
</comment>
<dbReference type="RefSeq" id="WP_135993165.1">
    <property type="nucleotide sequence ID" value="NZ_SRYD01000024.1"/>
</dbReference>
<dbReference type="Proteomes" id="UP000306630">
    <property type="component" value="Unassembled WGS sequence"/>
</dbReference>
<evidence type="ECO:0000313" key="1">
    <source>
        <dbReference type="EMBL" id="TGY74176.1"/>
    </source>
</evidence>
<dbReference type="AlphaFoldDB" id="A0A4S2FXQ0"/>
<name>A0A4S2FXQ0_9BACT</name>
<proteinExistence type="predicted"/>
<organism evidence="1 2">
    <name type="scientific">Muribaculum intestinale</name>
    <dbReference type="NCBI Taxonomy" id="1796646"/>
    <lineage>
        <taxon>Bacteria</taxon>
        <taxon>Pseudomonadati</taxon>
        <taxon>Bacteroidota</taxon>
        <taxon>Bacteroidia</taxon>
        <taxon>Bacteroidales</taxon>
        <taxon>Muribaculaceae</taxon>
        <taxon>Muribaculum</taxon>
    </lineage>
</organism>
<evidence type="ECO:0000313" key="2">
    <source>
        <dbReference type="Proteomes" id="UP000306630"/>
    </source>
</evidence>
<dbReference type="EMBL" id="SRYD01000024">
    <property type="protein sequence ID" value="TGY74176.1"/>
    <property type="molecule type" value="Genomic_DNA"/>
</dbReference>